<dbReference type="SUPFAM" id="SSF57783">
    <property type="entry name" value="Zinc beta-ribbon"/>
    <property type="match status" value="1"/>
</dbReference>
<dbReference type="PANTHER" id="PTHR19134">
    <property type="entry name" value="RECEPTOR-TYPE TYROSINE-PROTEIN PHOSPHATASE"/>
    <property type="match status" value="1"/>
</dbReference>
<dbReference type="EMBL" id="LSMT01000088">
    <property type="protein sequence ID" value="PFX28215.1"/>
    <property type="molecule type" value="Genomic_DNA"/>
</dbReference>
<accession>A0A2B4SID3</accession>
<keyword evidence="3" id="KW-1185">Reference proteome</keyword>
<name>A0A2B4SID3_STYPI</name>
<dbReference type="PANTHER" id="PTHR19134:SF536">
    <property type="entry name" value="TYROSINE-PROTEIN PHOSPHATASE DOMAIN-CONTAINING PROTEIN"/>
    <property type="match status" value="1"/>
</dbReference>
<keyword evidence="2" id="KW-0804">Transcription</keyword>
<keyword evidence="2" id="KW-0240">DNA-directed RNA polymerase</keyword>
<organism evidence="2 3">
    <name type="scientific">Stylophora pistillata</name>
    <name type="common">Smooth cauliflower coral</name>
    <dbReference type="NCBI Taxonomy" id="50429"/>
    <lineage>
        <taxon>Eukaryota</taxon>
        <taxon>Metazoa</taxon>
        <taxon>Cnidaria</taxon>
        <taxon>Anthozoa</taxon>
        <taxon>Hexacorallia</taxon>
        <taxon>Scleractinia</taxon>
        <taxon>Astrocoeniina</taxon>
        <taxon>Pocilloporidae</taxon>
        <taxon>Stylophora</taxon>
    </lineage>
</organism>
<dbReference type="AlphaFoldDB" id="A0A2B4SID3"/>
<sequence length="178" mass="19807">MLLFCPTCSNVLTVEEGTGPSSYRFACQTCPYVYNITKKISSKKYPQLKEVDDVLGGKEAWENVDSTEGPVAHTFGDFWRTVWDQGVCVIVMVTNIVEGGRIKCLKYWPSACPEMYGPVLVSPGDEEELADYVVRKFSIQMENGQLKRRSFVGSADDTGVAMDMPSDVVCDMFHVGHP</sequence>
<dbReference type="GO" id="GO:0006351">
    <property type="term" value="P:DNA-templated transcription"/>
    <property type="evidence" value="ECO:0007669"/>
    <property type="project" value="InterPro"/>
</dbReference>
<dbReference type="Pfam" id="PF02150">
    <property type="entry name" value="Zn_ribbon_RPB9"/>
    <property type="match status" value="1"/>
</dbReference>
<dbReference type="InterPro" id="IPR050348">
    <property type="entry name" value="Protein-Tyr_Phosphatase"/>
</dbReference>
<dbReference type="InterPro" id="IPR001529">
    <property type="entry name" value="Zn_ribbon_RPB9"/>
</dbReference>
<dbReference type="Pfam" id="PF00102">
    <property type="entry name" value="Y_phosphatase"/>
    <property type="match status" value="1"/>
</dbReference>
<proteinExistence type="predicted"/>
<evidence type="ECO:0000313" key="2">
    <source>
        <dbReference type="EMBL" id="PFX28215.1"/>
    </source>
</evidence>
<dbReference type="STRING" id="50429.A0A2B4SID3"/>
<dbReference type="GO" id="GO:0004725">
    <property type="term" value="F:protein tyrosine phosphatase activity"/>
    <property type="evidence" value="ECO:0007669"/>
    <property type="project" value="InterPro"/>
</dbReference>
<dbReference type="SUPFAM" id="SSF52799">
    <property type="entry name" value="(Phosphotyrosine protein) phosphatases II"/>
    <property type="match status" value="1"/>
</dbReference>
<evidence type="ECO:0000313" key="3">
    <source>
        <dbReference type="Proteomes" id="UP000225706"/>
    </source>
</evidence>
<comment type="caution">
    <text evidence="2">The sequence shown here is derived from an EMBL/GenBank/DDBJ whole genome shotgun (WGS) entry which is preliminary data.</text>
</comment>
<evidence type="ECO:0000259" key="1">
    <source>
        <dbReference type="PROSITE" id="PS50055"/>
    </source>
</evidence>
<dbReference type="InterPro" id="IPR000242">
    <property type="entry name" value="PTP_cat"/>
</dbReference>
<reference evidence="3" key="1">
    <citation type="journal article" date="2017" name="bioRxiv">
        <title>Comparative analysis of the genomes of Stylophora pistillata and Acropora digitifera provides evidence for extensive differences between species of corals.</title>
        <authorList>
            <person name="Voolstra C.R."/>
            <person name="Li Y."/>
            <person name="Liew Y.J."/>
            <person name="Baumgarten S."/>
            <person name="Zoccola D."/>
            <person name="Flot J.-F."/>
            <person name="Tambutte S."/>
            <person name="Allemand D."/>
            <person name="Aranda M."/>
        </authorList>
    </citation>
    <scope>NUCLEOTIDE SEQUENCE [LARGE SCALE GENOMIC DNA]</scope>
</reference>
<gene>
    <name evidence="2" type="primary">Polr3k</name>
    <name evidence="2" type="ORF">AWC38_SpisGene7095</name>
</gene>
<dbReference type="Gene3D" id="3.90.190.10">
    <property type="entry name" value="Protein tyrosine phosphatase superfamily"/>
    <property type="match status" value="1"/>
</dbReference>
<dbReference type="GO" id="GO:0000428">
    <property type="term" value="C:DNA-directed RNA polymerase complex"/>
    <property type="evidence" value="ECO:0007669"/>
    <property type="project" value="UniProtKB-KW"/>
</dbReference>
<dbReference type="SMART" id="SM00661">
    <property type="entry name" value="RPOL9"/>
    <property type="match status" value="1"/>
</dbReference>
<protein>
    <submittedName>
        <fullName evidence="2">DNA-directed RNA polymerase III subunit RPC10</fullName>
    </submittedName>
</protein>
<dbReference type="PROSITE" id="PS50055">
    <property type="entry name" value="TYR_PHOSPHATASE_PTP"/>
    <property type="match status" value="1"/>
</dbReference>
<dbReference type="InterPro" id="IPR029021">
    <property type="entry name" value="Prot-tyrosine_phosphatase-like"/>
</dbReference>
<dbReference type="Proteomes" id="UP000225706">
    <property type="component" value="Unassembled WGS sequence"/>
</dbReference>
<feature type="domain" description="Tyrosine-protein phosphatase" evidence="1">
    <location>
        <begin position="67"/>
        <end position="178"/>
    </location>
</feature>